<dbReference type="KEGG" id="jeh:EJN90_07615"/>
<feature type="transmembrane region" description="Helical" evidence="1">
    <location>
        <begin position="163"/>
        <end position="187"/>
    </location>
</feature>
<dbReference type="PANTHER" id="PTHR40078">
    <property type="entry name" value="INTEGRAL MEMBRANE PROTEIN-RELATED"/>
    <property type="match status" value="1"/>
</dbReference>
<keyword evidence="1" id="KW-1133">Transmembrane helix</keyword>
<keyword evidence="1" id="KW-0472">Membrane</keyword>
<feature type="transmembrane region" description="Helical" evidence="1">
    <location>
        <begin position="79"/>
        <end position="100"/>
    </location>
</feature>
<dbReference type="RefSeq" id="WP_126109995.1">
    <property type="nucleotide sequence ID" value="NZ_CP034465.1"/>
</dbReference>
<keyword evidence="1" id="KW-0812">Transmembrane</keyword>
<dbReference type="InterPro" id="IPR038750">
    <property type="entry name" value="YczE/YyaS-like"/>
</dbReference>
<evidence type="ECO:0000256" key="1">
    <source>
        <dbReference type="SAM" id="Phobius"/>
    </source>
</evidence>
<sequence>MNSKKIVRVFLSFIGVLFIGLAVGFMRLGNLGADSFSTFNLGLSSFFGVQFGTYMIFSNAIGLILVFLTARHLIGIGTLFNIVLVGYISDFLVHLITSYFGEANSFWLRLLISALGILVLAFGASVYIVAGQGVAPYDALPIIIEEKSKGRVSFQTARVVSDILCISIGFFFGATVGITTIVAGFFMGPIMQFFRTKFTSLLKEFETKKDNHTSKMDSVKI</sequence>
<dbReference type="EMBL" id="CP034465">
    <property type="protein sequence ID" value="AZP04509.1"/>
    <property type="molecule type" value="Genomic_DNA"/>
</dbReference>
<dbReference type="Proteomes" id="UP000273326">
    <property type="component" value="Chromosome"/>
</dbReference>
<dbReference type="Pfam" id="PF19700">
    <property type="entry name" value="DUF6198"/>
    <property type="match status" value="1"/>
</dbReference>
<reference evidence="3" key="1">
    <citation type="submission" date="2018-12" db="EMBL/GenBank/DDBJ databases">
        <title>Complete genome sequencing of Jeotgalibaca sp. H21T32.</title>
        <authorList>
            <person name="Bae J.-W."/>
            <person name="Lee S.-Y."/>
        </authorList>
    </citation>
    <scope>NUCLEOTIDE SEQUENCE [LARGE SCALE GENOMIC DNA]</scope>
    <source>
        <strain evidence="3">H21T32</strain>
    </source>
</reference>
<protein>
    <submittedName>
        <fullName evidence="2">Membrane protein</fullName>
    </submittedName>
</protein>
<accession>A0A3S9HAV6</accession>
<dbReference type="AlphaFoldDB" id="A0A3S9HAV6"/>
<dbReference type="PANTHER" id="PTHR40078:SF1">
    <property type="entry name" value="INTEGRAL MEMBRANE PROTEIN"/>
    <property type="match status" value="1"/>
</dbReference>
<dbReference type="OrthoDB" id="9814474at2"/>
<proteinExistence type="predicted"/>
<feature type="transmembrane region" description="Helical" evidence="1">
    <location>
        <begin position="106"/>
        <end position="130"/>
    </location>
</feature>
<feature type="transmembrane region" description="Helical" evidence="1">
    <location>
        <begin position="46"/>
        <end position="67"/>
    </location>
</feature>
<organism evidence="2 3">
    <name type="scientific">Jeotgalibaca ciconiae</name>
    <dbReference type="NCBI Taxonomy" id="2496265"/>
    <lineage>
        <taxon>Bacteria</taxon>
        <taxon>Bacillati</taxon>
        <taxon>Bacillota</taxon>
        <taxon>Bacilli</taxon>
        <taxon>Lactobacillales</taxon>
        <taxon>Carnobacteriaceae</taxon>
        <taxon>Jeotgalibaca</taxon>
    </lineage>
</organism>
<evidence type="ECO:0000313" key="3">
    <source>
        <dbReference type="Proteomes" id="UP000273326"/>
    </source>
</evidence>
<keyword evidence="3" id="KW-1185">Reference proteome</keyword>
<evidence type="ECO:0000313" key="2">
    <source>
        <dbReference type="EMBL" id="AZP04509.1"/>
    </source>
</evidence>
<name>A0A3S9HAV6_9LACT</name>
<feature type="transmembrane region" description="Helical" evidence="1">
    <location>
        <begin position="7"/>
        <end position="26"/>
    </location>
</feature>
<gene>
    <name evidence="2" type="ORF">EJN90_07615</name>
</gene>